<dbReference type="PROSITE" id="PS51123">
    <property type="entry name" value="OMPA_2"/>
    <property type="match status" value="1"/>
</dbReference>
<dbReference type="SUPFAM" id="SSF103088">
    <property type="entry name" value="OmpA-like"/>
    <property type="match status" value="1"/>
</dbReference>
<sequence>MSNHKAGHGKRRGGGHEEEEHVNHERWLVTYGDMLTLLMVLFVVLFAMSQIDMKKFTALRDGLAKGFGAPAVMSGTNNSVQTDGGSGNAIDVAAGVGQLQDQPQTQDPALQKAVQDADRARQQRMQADAQQEASNLEAIKKKIQDAAAKQGVQNSLGFAIDERGLVVTIVTSDVVFAGDRADLLPAGQRILDAVAPALVSLPNHIEVDGHTNQLPVPTKYYPSAWELSTARASDVVRYLINHGHLSADRMSAAGFAGERPLYPPSDPRAPTLNRRVDIVVLSTLPPAERALLPSTVKAE</sequence>
<evidence type="ECO:0000256" key="7">
    <source>
        <dbReference type="PROSITE-ProRule" id="PRU00473"/>
    </source>
</evidence>
<keyword evidence="12" id="KW-0966">Cell projection</keyword>
<accession>A0ABX0Y2I4</accession>
<keyword evidence="5 10" id="KW-1133">Transmembrane helix</keyword>
<evidence type="ECO:0000259" key="11">
    <source>
        <dbReference type="PROSITE" id="PS51123"/>
    </source>
</evidence>
<feature type="coiled-coil region" evidence="8">
    <location>
        <begin position="110"/>
        <end position="149"/>
    </location>
</feature>
<evidence type="ECO:0000256" key="10">
    <source>
        <dbReference type="SAM" id="Phobius"/>
    </source>
</evidence>
<proteinExistence type="inferred from homology"/>
<evidence type="ECO:0000256" key="1">
    <source>
        <dbReference type="ARBA" id="ARBA00004162"/>
    </source>
</evidence>
<dbReference type="Pfam" id="PF00691">
    <property type="entry name" value="OmpA"/>
    <property type="match status" value="1"/>
</dbReference>
<dbReference type="PANTHER" id="PTHR30329">
    <property type="entry name" value="STATOR ELEMENT OF FLAGELLAR MOTOR COMPLEX"/>
    <property type="match status" value="1"/>
</dbReference>
<dbReference type="CDD" id="cd07185">
    <property type="entry name" value="OmpA_C-like"/>
    <property type="match status" value="1"/>
</dbReference>
<evidence type="ECO:0000256" key="4">
    <source>
        <dbReference type="ARBA" id="ARBA00022692"/>
    </source>
</evidence>
<evidence type="ECO:0000256" key="2">
    <source>
        <dbReference type="ARBA" id="ARBA00008914"/>
    </source>
</evidence>
<dbReference type="PANTHER" id="PTHR30329:SF21">
    <property type="entry name" value="LIPOPROTEIN YIAD-RELATED"/>
    <property type="match status" value="1"/>
</dbReference>
<keyword evidence="12" id="KW-0282">Flagellum</keyword>
<keyword evidence="3" id="KW-1003">Cell membrane</keyword>
<keyword evidence="12" id="KW-0969">Cilium</keyword>
<keyword evidence="6 7" id="KW-0472">Membrane</keyword>
<organism evidence="12 13">
    <name type="scientific">Planosporangium thailandense</name>
    <dbReference type="NCBI Taxonomy" id="765197"/>
    <lineage>
        <taxon>Bacteria</taxon>
        <taxon>Bacillati</taxon>
        <taxon>Actinomycetota</taxon>
        <taxon>Actinomycetes</taxon>
        <taxon>Micromonosporales</taxon>
        <taxon>Micromonosporaceae</taxon>
        <taxon>Planosporangium</taxon>
    </lineage>
</organism>
<evidence type="ECO:0000313" key="13">
    <source>
        <dbReference type="Proteomes" id="UP000722989"/>
    </source>
</evidence>
<keyword evidence="8" id="KW-0175">Coiled coil</keyword>
<feature type="transmembrane region" description="Helical" evidence="10">
    <location>
        <begin position="28"/>
        <end position="48"/>
    </location>
</feature>
<evidence type="ECO:0000256" key="5">
    <source>
        <dbReference type="ARBA" id="ARBA00022989"/>
    </source>
</evidence>
<dbReference type="Gene3D" id="3.30.1330.60">
    <property type="entry name" value="OmpA-like domain"/>
    <property type="match status" value="1"/>
</dbReference>
<evidence type="ECO:0000256" key="3">
    <source>
        <dbReference type="ARBA" id="ARBA00022475"/>
    </source>
</evidence>
<feature type="domain" description="OmpA-like" evidence="11">
    <location>
        <begin position="163"/>
        <end position="284"/>
    </location>
</feature>
<dbReference type="Pfam" id="PF13677">
    <property type="entry name" value="MotB_plug"/>
    <property type="match status" value="1"/>
</dbReference>
<comment type="similarity">
    <text evidence="2">Belongs to the MotB family.</text>
</comment>
<feature type="region of interest" description="Disordered" evidence="9">
    <location>
        <begin position="1"/>
        <end position="20"/>
    </location>
</feature>
<comment type="caution">
    <text evidence="12">The sequence shown here is derived from an EMBL/GenBank/DDBJ whole genome shotgun (WGS) entry which is preliminary data.</text>
</comment>
<dbReference type="EMBL" id="JAATVY010000013">
    <property type="protein sequence ID" value="NJC71785.1"/>
    <property type="molecule type" value="Genomic_DNA"/>
</dbReference>
<dbReference type="InterPro" id="IPR006665">
    <property type="entry name" value="OmpA-like"/>
</dbReference>
<evidence type="ECO:0000313" key="12">
    <source>
        <dbReference type="EMBL" id="NJC71785.1"/>
    </source>
</evidence>
<protein>
    <submittedName>
        <fullName evidence="12">Flagellar motor protein MotB</fullName>
    </submittedName>
</protein>
<dbReference type="InterPro" id="IPR050330">
    <property type="entry name" value="Bact_OuterMem_StrucFunc"/>
</dbReference>
<gene>
    <name evidence="12" type="ORF">HC031_18960</name>
</gene>
<evidence type="ECO:0000256" key="8">
    <source>
        <dbReference type="SAM" id="Coils"/>
    </source>
</evidence>
<keyword evidence="4 10" id="KW-0812">Transmembrane</keyword>
<dbReference type="Proteomes" id="UP000722989">
    <property type="component" value="Unassembled WGS sequence"/>
</dbReference>
<reference evidence="12 13" key="1">
    <citation type="submission" date="2020-03" db="EMBL/GenBank/DDBJ databases">
        <title>WGS of the type strain of Planosporangium spp.</title>
        <authorList>
            <person name="Thawai C."/>
        </authorList>
    </citation>
    <scope>NUCLEOTIDE SEQUENCE [LARGE SCALE GENOMIC DNA]</scope>
    <source>
        <strain evidence="12 13">TBRC 5610</strain>
    </source>
</reference>
<name>A0ABX0Y2I4_9ACTN</name>
<dbReference type="InterPro" id="IPR025713">
    <property type="entry name" value="MotB-like_N_dom"/>
</dbReference>
<comment type="subcellular location">
    <subcellularLocation>
        <location evidence="1">Cell membrane</location>
        <topology evidence="1">Single-pass membrane protein</topology>
    </subcellularLocation>
</comment>
<feature type="compositionally biased region" description="Basic residues" evidence="9">
    <location>
        <begin position="1"/>
        <end position="13"/>
    </location>
</feature>
<dbReference type="InterPro" id="IPR036737">
    <property type="entry name" value="OmpA-like_sf"/>
</dbReference>
<evidence type="ECO:0000256" key="9">
    <source>
        <dbReference type="SAM" id="MobiDB-lite"/>
    </source>
</evidence>
<dbReference type="RefSeq" id="WP_167926679.1">
    <property type="nucleotide sequence ID" value="NZ_JAATVY010000013.1"/>
</dbReference>
<evidence type="ECO:0000256" key="6">
    <source>
        <dbReference type="ARBA" id="ARBA00023136"/>
    </source>
</evidence>
<keyword evidence="13" id="KW-1185">Reference proteome</keyword>